<feature type="transmembrane region" description="Helical" evidence="6">
    <location>
        <begin position="206"/>
        <end position="224"/>
    </location>
</feature>
<comment type="similarity">
    <text evidence="5">Belongs to the SAT4 family.</text>
</comment>
<feature type="transmembrane region" description="Helical" evidence="6">
    <location>
        <begin position="12"/>
        <end position="34"/>
    </location>
</feature>
<keyword evidence="9" id="KW-1185">Reference proteome</keyword>
<dbReference type="AlphaFoldDB" id="A0A6G1KP09"/>
<evidence type="ECO:0000256" key="4">
    <source>
        <dbReference type="ARBA" id="ARBA00023136"/>
    </source>
</evidence>
<name>A0A6G1KP09_9PLEO</name>
<evidence type="ECO:0000256" key="6">
    <source>
        <dbReference type="SAM" id="Phobius"/>
    </source>
</evidence>
<feature type="transmembrane region" description="Helical" evidence="6">
    <location>
        <begin position="128"/>
        <end position="150"/>
    </location>
</feature>
<gene>
    <name evidence="8" type="ORF">K504DRAFT_478026</name>
</gene>
<dbReference type="OrthoDB" id="3934549at2759"/>
<keyword evidence="2 6" id="KW-0812">Transmembrane</keyword>
<evidence type="ECO:0000256" key="2">
    <source>
        <dbReference type="ARBA" id="ARBA00022692"/>
    </source>
</evidence>
<proteinExistence type="inferred from homology"/>
<dbReference type="GO" id="GO:0016020">
    <property type="term" value="C:membrane"/>
    <property type="evidence" value="ECO:0007669"/>
    <property type="project" value="UniProtKB-SubCell"/>
</dbReference>
<evidence type="ECO:0000313" key="9">
    <source>
        <dbReference type="Proteomes" id="UP000799428"/>
    </source>
</evidence>
<accession>A0A6G1KP09</accession>
<keyword evidence="4 6" id="KW-0472">Membrane</keyword>
<evidence type="ECO:0000256" key="5">
    <source>
        <dbReference type="ARBA" id="ARBA00038359"/>
    </source>
</evidence>
<evidence type="ECO:0000256" key="1">
    <source>
        <dbReference type="ARBA" id="ARBA00004141"/>
    </source>
</evidence>
<keyword evidence="3 6" id="KW-1133">Transmembrane helix</keyword>
<reference evidence="8" key="1">
    <citation type="journal article" date="2020" name="Stud. Mycol.">
        <title>101 Dothideomycetes genomes: a test case for predicting lifestyles and emergence of pathogens.</title>
        <authorList>
            <person name="Haridas S."/>
            <person name="Albert R."/>
            <person name="Binder M."/>
            <person name="Bloem J."/>
            <person name="Labutti K."/>
            <person name="Salamov A."/>
            <person name="Andreopoulos B."/>
            <person name="Baker S."/>
            <person name="Barry K."/>
            <person name="Bills G."/>
            <person name="Bluhm B."/>
            <person name="Cannon C."/>
            <person name="Castanera R."/>
            <person name="Culley D."/>
            <person name="Daum C."/>
            <person name="Ezra D."/>
            <person name="Gonzalez J."/>
            <person name="Henrissat B."/>
            <person name="Kuo A."/>
            <person name="Liang C."/>
            <person name="Lipzen A."/>
            <person name="Lutzoni F."/>
            <person name="Magnuson J."/>
            <person name="Mondo S."/>
            <person name="Nolan M."/>
            <person name="Ohm R."/>
            <person name="Pangilinan J."/>
            <person name="Park H.-J."/>
            <person name="Ramirez L."/>
            <person name="Alfaro M."/>
            <person name="Sun H."/>
            <person name="Tritt A."/>
            <person name="Yoshinaga Y."/>
            <person name="Zwiers L.-H."/>
            <person name="Turgeon B."/>
            <person name="Goodwin S."/>
            <person name="Spatafora J."/>
            <person name="Crous P."/>
            <person name="Grigoriev I."/>
        </authorList>
    </citation>
    <scope>NUCLEOTIDE SEQUENCE</scope>
    <source>
        <strain evidence="8">CBS 279.74</strain>
    </source>
</reference>
<dbReference type="InterPro" id="IPR052337">
    <property type="entry name" value="SAT4-like"/>
</dbReference>
<protein>
    <recommendedName>
        <fullName evidence="7">Rhodopsin domain-containing protein</fullName>
    </recommendedName>
</protein>
<dbReference type="PANTHER" id="PTHR33048:SF57">
    <property type="entry name" value="INTEGRAL MEMBRANE PROTEIN-RELATED"/>
    <property type="match status" value="1"/>
</dbReference>
<feature type="domain" description="Rhodopsin" evidence="7">
    <location>
        <begin position="30"/>
        <end position="269"/>
    </location>
</feature>
<dbReference type="PANTHER" id="PTHR33048">
    <property type="entry name" value="PTH11-LIKE INTEGRAL MEMBRANE PROTEIN (AFU_ORTHOLOGUE AFUA_5G11245)"/>
    <property type="match status" value="1"/>
</dbReference>
<dbReference type="Proteomes" id="UP000799428">
    <property type="component" value="Unassembled WGS sequence"/>
</dbReference>
<feature type="transmembrane region" description="Helical" evidence="6">
    <location>
        <begin position="244"/>
        <end position="264"/>
    </location>
</feature>
<comment type="subcellular location">
    <subcellularLocation>
        <location evidence="1">Membrane</location>
        <topology evidence="1">Multi-pass membrane protein</topology>
    </subcellularLocation>
</comment>
<evidence type="ECO:0000256" key="3">
    <source>
        <dbReference type="ARBA" id="ARBA00022989"/>
    </source>
</evidence>
<evidence type="ECO:0000313" key="8">
    <source>
        <dbReference type="EMBL" id="KAF2714584.1"/>
    </source>
</evidence>
<sequence length="332" mass="37227">MRVPIENSGQVSIIAASSVSMFLATLLVALRLMSKRMSVGIDHSDYCIVLGLVFNTALHIDCILMVIHGGYGFHTLEIFSRFGPDTATFFFKGIMAFAMIWNATVCFSKLSVLLMYTALIPVQSMIRWAQGIGLFIIMWNISNIFGAFLICRPLARNWDVTVPGTCGSQPKFYFSMGIMNIIADVALIALPMPYLYKLRMSMQKKLVAMGMLSIGVITWVIAIYRQTTLADVNFEDMTHSGVLTTILSGLEPSVAIALACVPLLRPLMNSRHIIRPLLSDLSKNLPYNSNRQRGGLFFRVIISNHISPFSERLHEYPMENMEHGITTDYRCY</sequence>
<feature type="transmembrane region" description="Helical" evidence="6">
    <location>
        <begin position="89"/>
        <end position="116"/>
    </location>
</feature>
<feature type="transmembrane region" description="Helical" evidence="6">
    <location>
        <begin position="172"/>
        <end position="194"/>
    </location>
</feature>
<dbReference type="InterPro" id="IPR049326">
    <property type="entry name" value="Rhodopsin_dom_fungi"/>
</dbReference>
<feature type="transmembrane region" description="Helical" evidence="6">
    <location>
        <begin position="46"/>
        <end position="69"/>
    </location>
</feature>
<organism evidence="8 9">
    <name type="scientific">Pleomassaria siparia CBS 279.74</name>
    <dbReference type="NCBI Taxonomy" id="1314801"/>
    <lineage>
        <taxon>Eukaryota</taxon>
        <taxon>Fungi</taxon>
        <taxon>Dikarya</taxon>
        <taxon>Ascomycota</taxon>
        <taxon>Pezizomycotina</taxon>
        <taxon>Dothideomycetes</taxon>
        <taxon>Pleosporomycetidae</taxon>
        <taxon>Pleosporales</taxon>
        <taxon>Pleomassariaceae</taxon>
        <taxon>Pleomassaria</taxon>
    </lineage>
</organism>
<evidence type="ECO:0000259" key="7">
    <source>
        <dbReference type="Pfam" id="PF20684"/>
    </source>
</evidence>
<dbReference type="Pfam" id="PF20684">
    <property type="entry name" value="Fung_rhodopsin"/>
    <property type="match status" value="1"/>
</dbReference>
<dbReference type="EMBL" id="MU005764">
    <property type="protein sequence ID" value="KAF2714584.1"/>
    <property type="molecule type" value="Genomic_DNA"/>
</dbReference>